<name>A0A2H3KZJ3_9FLAO</name>
<comment type="caution">
    <text evidence="1">The sequence shown here is derived from an EMBL/GenBank/DDBJ whole genome shotgun (WGS) entry which is preliminary data.</text>
</comment>
<evidence type="ECO:0000313" key="1">
    <source>
        <dbReference type="EMBL" id="PDS27131.1"/>
    </source>
</evidence>
<proteinExistence type="predicted"/>
<accession>A0A2H3KZJ3</accession>
<dbReference type="InterPro" id="IPR011604">
    <property type="entry name" value="PDDEXK-like_dom_sf"/>
</dbReference>
<dbReference type="Proteomes" id="UP000220828">
    <property type="component" value="Unassembled WGS sequence"/>
</dbReference>
<gene>
    <name evidence="1" type="ORF">B0A77_00270</name>
</gene>
<protein>
    <submittedName>
        <fullName evidence="1">GxxExxY protein</fullName>
    </submittedName>
</protein>
<organism evidence="1 2">
    <name type="scientific">Flavobacterium branchiophilum</name>
    <dbReference type="NCBI Taxonomy" id="55197"/>
    <lineage>
        <taxon>Bacteria</taxon>
        <taxon>Pseudomonadati</taxon>
        <taxon>Bacteroidota</taxon>
        <taxon>Flavobacteriia</taxon>
        <taxon>Flavobacteriales</taxon>
        <taxon>Flavobacteriaceae</taxon>
        <taxon>Flavobacterium</taxon>
    </lineage>
</organism>
<sequence>MTKKEVTKLSFEITRFAIKVHEKLGSGLLENVYEQCLKFELERNGYNVKQQVVVKIEYDDLELESTLRIDLLVNDTVIIELKTVESILPIHEAQLLTYMKLLEKPQGLLINFYTTNITKSLKPFVNEYFSSLDD</sequence>
<dbReference type="EMBL" id="PCMW01000004">
    <property type="protein sequence ID" value="PDS27131.1"/>
    <property type="molecule type" value="Genomic_DNA"/>
</dbReference>
<reference evidence="1 2" key="1">
    <citation type="submission" date="2017-09" db="EMBL/GenBank/DDBJ databases">
        <title>Whole genomes of Flavobacteriaceae.</title>
        <authorList>
            <person name="Stine C."/>
            <person name="Li C."/>
            <person name="Tadesse D."/>
        </authorList>
    </citation>
    <scope>NUCLEOTIDE SEQUENCE [LARGE SCALE GENOMIC DNA]</scope>
    <source>
        <strain evidence="1 2">ATCC 35036</strain>
    </source>
</reference>
<dbReference type="InterPro" id="IPR026350">
    <property type="entry name" value="GxxExxY"/>
</dbReference>
<dbReference type="Gene3D" id="3.90.320.10">
    <property type="match status" value="1"/>
</dbReference>
<dbReference type="Pfam" id="PF13366">
    <property type="entry name" value="PDDEXK_3"/>
    <property type="match status" value="1"/>
</dbReference>
<dbReference type="AlphaFoldDB" id="A0A2H3KZJ3"/>
<dbReference type="RefSeq" id="WP_097553137.1">
    <property type="nucleotide sequence ID" value="NZ_PCMW01000004.1"/>
</dbReference>
<evidence type="ECO:0000313" key="2">
    <source>
        <dbReference type="Proteomes" id="UP000220828"/>
    </source>
</evidence>
<dbReference type="NCBIfam" id="TIGR04256">
    <property type="entry name" value="GxxExxY"/>
    <property type="match status" value="1"/>
</dbReference>
<dbReference type="OrthoDB" id="1119698at2"/>